<dbReference type="STRING" id="200361.A0A453L536"/>
<feature type="region of interest" description="Disordered" evidence="1">
    <location>
        <begin position="1"/>
        <end position="103"/>
    </location>
</feature>
<dbReference type="Pfam" id="PF04081">
    <property type="entry name" value="DNA_pol_delta_4"/>
    <property type="match status" value="1"/>
</dbReference>
<dbReference type="PANTHER" id="PTHR14303:SF2">
    <property type="entry name" value="OS08G0163300 PROTEIN"/>
    <property type="match status" value="1"/>
</dbReference>
<reference evidence="3" key="1">
    <citation type="journal article" date="2014" name="Science">
        <title>Ancient hybridizations among the ancestral genomes of bread wheat.</title>
        <authorList>
            <consortium name="International Wheat Genome Sequencing Consortium,"/>
            <person name="Marcussen T."/>
            <person name="Sandve S.R."/>
            <person name="Heier L."/>
            <person name="Spannagl M."/>
            <person name="Pfeifer M."/>
            <person name="Jakobsen K.S."/>
            <person name="Wulff B.B."/>
            <person name="Steuernagel B."/>
            <person name="Mayer K.F."/>
            <person name="Olsen O.A."/>
        </authorList>
    </citation>
    <scope>NUCLEOTIDE SEQUENCE [LARGE SCALE GENOMIC DNA]</scope>
    <source>
        <strain evidence="3">cv. AL8/78</strain>
    </source>
</reference>
<dbReference type="Gramene" id="AET5Gv20628300.1">
    <property type="protein sequence ID" value="AET5Gv20628300.1"/>
    <property type="gene ID" value="AET5Gv20628300"/>
</dbReference>
<dbReference type="EnsemblPlants" id="AET5Gv20628300.1">
    <property type="protein sequence ID" value="AET5Gv20628300.1"/>
    <property type="gene ID" value="AET5Gv20628300"/>
</dbReference>
<dbReference type="InterPro" id="IPR007218">
    <property type="entry name" value="DNA_pol_delta_4"/>
</dbReference>
<evidence type="ECO:0000313" key="2">
    <source>
        <dbReference type="EnsemblPlants" id="AET5Gv20628300.1"/>
    </source>
</evidence>
<name>A0A453L536_AEGTS</name>
<dbReference type="Proteomes" id="UP000015105">
    <property type="component" value="Chromosome 5D"/>
</dbReference>
<reference evidence="2" key="3">
    <citation type="journal article" date="2017" name="Nature">
        <title>Genome sequence of the progenitor of the wheat D genome Aegilops tauschii.</title>
        <authorList>
            <person name="Luo M.C."/>
            <person name="Gu Y.Q."/>
            <person name="Puiu D."/>
            <person name="Wang H."/>
            <person name="Twardziok S.O."/>
            <person name="Deal K.R."/>
            <person name="Huo N."/>
            <person name="Zhu T."/>
            <person name="Wang L."/>
            <person name="Wang Y."/>
            <person name="McGuire P.E."/>
            <person name="Liu S."/>
            <person name="Long H."/>
            <person name="Ramasamy R.K."/>
            <person name="Rodriguez J.C."/>
            <person name="Van S.L."/>
            <person name="Yuan L."/>
            <person name="Wang Z."/>
            <person name="Xia Z."/>
            <person name="Xiao L."/>
            <person name="Anderson O.D."/>
            <person name="Ouyang S."/>
            <person name="Liang Y."/>
            <person name="Zimin A.V."/>
            <person name="Pertea G."/>
            <person name="Qi P."/>
            <person name="Bennetzen J.L."/>
            <person name="Dai X."/>
            <person name="Dawson M.W."/>
            <person name="Muller H.G."/>
            <person name="Kugler K."/>
            <person name="Rivarola-Duarte L."/>
            <person name="Spannagl M."/>
            <person name="Mayer K.F.X."/>
            <person name="Lu F.H."/>
            <person name="Bevan M.W."/>
            <person name="Leroy P."/>
            <person name="Li P."/>
            <person name="You F.M."/>
            <person name="Sun Q."/>
            <person name="Liu Z."/>
            <person name="Lyons E."/>
            <person name="Wicker T."/>
            <person name="Salzberg S.L."/>
            <person name="Devos K.M."/>
            <person name="Dvorak J."/>
        </authorList>
    </citation>
    <scope>NUCLEOTIDE SEQUENCE [LARGE SCALE GENOMIC DNA]</scope>
    <source>
        <strain evidence="2">cv. AL8/78</strain>
    </source>
</reference>
<protein>
    <recommendedName>
        <fullName evidence="4">DNA polymerase delta subunit 4</fullName>
    </recommendedName>
</protein>
<feature type="compositionally biased region" description="Basic and acidic residues" evidence="1">
    <location>
        <begin position="82"/>
        <end position="103"/>
    </location>
</feature>
<sequence length="167" mass="18542">MPTPMQVQTPLPPKKPRSKLATSSPSSGSRRPTPAQRPPSPPAASPRSRRTTTTRSKRRRARRQVRRRTPNPSSADSYAQRGFDHHGDGADARREEAENAERKAREFDMDMRYGPCLGLTRAQRWQRAAALGLAPPPHALCSDDQPCLWEVFVCTFVSILLGACDAV</sequence>
<reference evidence="2" key="4">
    <citation type="submission" date="2019-03" db="UniProtKB">
        <authorList>
            <consortium name="EnsemblPlants"/>
        </authorList>
    </citation>
    <scope>IDENTIFICATION</scope>
</reference>
<dbReference type="GO" id="GO:0043625">
    <property type="term" value="C:delta DNA polymerase complex"/>
    <property type="evidence" value="ECO:0007669"/>
    <property type="project" value="TreeGrafter"/>
</dbReference>
<evidence type="ECO:0008006" key="4">
    <source>
        <dbReference type="Google" id="ProtNLM"/>
    </source>
</evidence>
<dbReference type="AlphaFoldDB" id="A0A453L536"/>
<organism evidence="2 3">
    <name type="scientific">Aegilops tauschii subsp. strangulata</name>
    <name type="common">Goatgrass</name>
    <dbReference type="NCBI Taxonomy" id="200361"/>
    <lineage>
        <taxon>Eukaryota</taxon>
        <taxon>Viridiplantae</taxon>
        <taxon>Streptophyta</taxon>
        <taxon>Embryophyta</taxon>
        <taxon>Tracheophyta</taxon>
        <taxon>Spermatophyta</taxon>
        <taxon>Magnoliopsida</taxon>
        <taxon>Liliopsida</taxon>
        <taxon>Poales</taxon>
        <taxon>Poaceae</taxon>
        <taxon>BOP clade</taxon>
        <taxon>Pooideae</taxon>
        <taxon>Triticodae</taxon>
        <taxon>Triticeae</taxon>
        <taxon>Triticinae</taxon>
        <taxon>Aegilops</taxon>
    </lineage>
</organism>
<dbReference type="PANTHER" id="PTHR14303">
    <property type="entry name" value="DNA POLYMERASE DELTA SUBUNIT 4"/>
    <property type="match status" value="1"/>
</dbReference>
<reference evidence="3" key="2">
    <citation type="journal article" date="2017" name="Nat. Plants">
        <title>The Aegilops tauschii genome reveals multiple impacts of transposons.</title>
        <authorList>
            <person name="Zhao G."/>
            <person name="Zou C."/>
            <person name="Li K."/>
            <person name="Wang K."/>
            <person name="Li T."/>
            <person name="Gao L."/>
            <person name="Zhang X."/>
            <person name="Wang H."/>
            <person name="Yang Z."/>
            <person name="Liu X."/>
            <person name="Jiang W."/>
            <person name="Mao L."/>
            <person name="Kong X."/>
            <person name="Jiao Y."/>
            <person name="Jia J."/>
        </authorList>
    </citation>
    <scope>NUCLEOTIDE SEQUENCE [LARGE SCALE GENOMIC DNA]</scope>
    <source>
        <strain evidence="3">cv. AL8/78</strain>
    </source>
</reference>
<dbReference type="GO" id="GO:0006261">
    <property type="term" value="P:DNA-templated DNA replication"/>
    <property type="evidence" value="ECO:0007669"/>
    <property type="project" value="TreeGrafter"/>
</dbReference>
<feature type="compositionally biased region" description="Pro residues" evidence="1">
    <location>
        <begin position="35"/>
        <end position="44"/>
    </location>
</feature>
<evidence type="ECO:0000313" key="3">
    <source>
        <dbReference type="Proteomes" id="UP000015105"/>
    </source>
</evidence>
<dbReference type="GO" id="GO:0003887">
    <property type="term" value="F:DNA-directed DNA polymerase activity"/>
    <property type="evidence" value="ECO:0007669"/>
    <property type="project" value="TreeGrafter"/>
</dbReference>
<reference evidence="2" key="5">
    <citation type="journal article" date="2021" name="G3 (Bethesda)">
        <title>Aegilops tauschii genome assembly Aet v5.0 features greater sequence contiguity and improved annotation.</title>
        <authorList>
            <person name="Wang L."/>
            <person name="Zhu T."/>
            <person name="Rodriguez J.C."/>
            <person name="Deal K.R."/>
            <person name="Dubcovsky J."/>
            <person name="McGuire P.E."/>
            <person name="Lux T."/>
            <person name="Spannagl M."/>
            <person name="Mayer K.F.X."/>
            <person name="Baldrich P."/>
            <person name="Meyers B.C."/>
            <person name="Huo N."/>
            <person name="Gu Y.Q."/>
            <person name="Zhou H."/>
            <person name="Devos K.M."/>
            <person name="Bennetzen J.L."/>
            <person name="Unver T."/>
            <person name="Budak H."/>
            <person name="Gulick P.J."/>
            <person name="Galiba G."/>
            <person name="Kalapos B."/>
            <person name="Nelson D.R."/>
            <person name="Li P."/>
            <person name="You F.M."/>
            <person name="Luo M.C."/>
            <person name="Dvorak J."/>
        </authorList>
    </citation>
    <scope>NUCLEOTIDE SEQUENCE [LARGE SCALE GENOMIC DNA]</scope>
    <source>
        <strain evidence="2">cv. AL8/78</strain>
    </source>
</reference>
<dbReference type="GO" id="GO:0000731">
    <property type="term" value="P:DNA synthesis involved in DNA repair"/>
    <property type="evidence" value="ECO:0007669"/>
    <property type="project" value="InterPro"/>
</dbReference>
<accession>A0A453L536</accession>
<feature type="compositionally biased region" description="Low complexity" evidence="1">
    <location>
        <begin position="22"/>
        <end position="34"/>
    </location>
</feature>
<evidence type="ECO:0000256" key="1">
    <source>
        <dbReference type="SAM" id="MobiDB-lite"/>
    </source>
</evidence>
<feature type="compositionally biased region" description="Basic residues" evidence="1">
    <location>
        <begin position="47"/>
        <end position="69"/>
    </location>
</feature>
<proteinExistence type="predicted"/>
<keyword evidence="3" id="KW-1185">Reference proteome</keyword>